<name>A0A6J5XZ41_PRUAR</name>
<protein>
    <recommendedName>
        <fullName evidence="1">FBD domain-containing protein</fullName>
    </recommendedName>
</protein>
<dbReference type="AlphaFoldDB" id="A0A6J5XZ41"/>
<evidence type="ECO:0000313" key="3">
    <source>
        <dbReference type="EMBL" id="CAB4317532.1"/>
    </source>
</evidence>
<gene>
    <name evidence="2" type="ORF">CURHAP_LOCUS45021</name>
    <name evidence="3" type="ORF">ORAREDHAP_LOCUS44349</name>
</gene>
<feature type="domain" description="FBD" evidence="1">
    <location>
        <begin position="96"/>
        <end position="115"/>
    </location>
</feature>
<reference evidence="5" key="1">
    <citation type="journal article" date="2020" name="Genome Biol.">
        <title>Gamete binning: chromosome-level and haplotype-resolved genome assembly enabled by high-throughput single-cell sequencing of gamete genomes.</title>
        <authorList>
            <person name="Campoy J.A."/>
            <person name="Sun H."/>
            <person name="Goel M."/>
            <person name="Jiao W.-B."/>
            <person name="Folz-Donahue K."/>
            <person name="Wang N."/>
            <person name="Rubio M."/>
            <person name="Liu C."/>
            <person name="Kukat C."/>
            <person name="Ruiz D."/>
            <person name="Huettel B."/>
            <person name="Schneeberger K."/>
        </authorList>
    </citation>
    <scope>NUCLEOTIDE SEQUENCE [LARGE SCALE GENOMIC DNA]</scope>
    <source>
        <strain evidence="5">cv. Rojo Pasion</strain>
    </source>
</reference>
<organism evidence="3 5">
    <name type="scientific">Prunus armeniaca</name>
    <name type="common">Apricot</name>
    <name type="synonym">Armeniaca vulgaris</name>
    <dbReference type="NCBI Taxonomy" id="36596"/>
    <lineage>
        <taxon>Eukaryota</taxon>
        <taxon>Viridiplantae</taxon>
        <taxon>Streptophyta</taxon>
        <taxon>Embryophyta</taxon>
        <taxon>Tracheophyta</taxon>
        <taxon>Spermatophyta</taxon>
        <taxon>Magnoliopsida</taxon>
        <taxon>eudicotyledons</taxon>
        <taxon>Gunneridae</taxon>
        <taxon>Pentapetalae</taxon>
        <taxon>rosids</taxon>
        <taxon>fabids</taxon>
        <taxon>Rosales</taxon>
        <taxon>Rosaceae</taxon>
        <taxon>Amygdaloideae</taxon>
        <taxon>Amygdaleae</taxon>
        <taxon>Prunus</taxon>
    </lineage>
</organism>
<dbReference type="Proteomes" id="UP000507222">
    <property type="component" value="Unassembled WGS sequence"/>
</dbReference>
<dbReference type="InterPro" id="IPR006566">
    <property type="entry name" value="FBD"/>
</dbReference>
<keyword evidence="5" id="KW-1185">Reference proteome</keyword>
<dbReference type="OrthoDB" id="1166446at2759"/>
<evidence type="ECO:0000313" key="2">
    <source>
        <dbReference type="EMBL" id="CAB4287158.1"/>
    </source>
</evidence>
<evidence type="ECO:0000313" key="5">
    <source>
        <dbReference type="Proteomes" id="UP000507245"/>
    </source>
</evidence>
<proteinExistence type="predicted"/>
<dbReference type="EMBL" id="CAEKKB010000007">
    <property type="protein sequence ID" value="CAB4317532.1"/>
    <property type="molecule type" value="Genomic_DNA"/>
</dbReference>
<evidence type="ECO:0000259" key="1">
    <source>
        <dbReference type="Pfam" id="PF08387"/>
    </source>
</evidence>
<accession>A0A6J5XZ41</accession>
<evidence type="ECO:0000313" key="4">
    <source>
        <dbReference type="Proteomes" id="UP000507222"/>
    </source>
</evidence>
<dbReference type="EMBL" id="CAEKDK010000007">
    <property type="protein sequence ID" value="CAB4287158.1"/>
    <property type="molecule type" value="Genomic_DNA"/>
</dbReference>
<reference evidence="3 4" key="2">
    <citation type="submission" date="2020-05" db="EMBL/GenBank/DDBJ databases">
        <authorList>
            <person name="Campoy J."/>
            <person name="Schneeberger K."/>
            <person name="Spophaly S."/>
        </authorList>
    </citation>
    <scope>NUCLEOTIDE SEQUENCE [LARGE SCALE GENOMIC DNA]</scope>
    <source>
        <strain evidence="3">PruArmRojPasFocal</strain>
    </source>
</reference>
<sequence>MQALVRGGCMPAAPLVDICNLSLHIRNLNDDLIPAVVFPLGGMPNLNTLHIKCTFSSGVANYLCSGINMEYWKLQGLAFIYQLKEATLELSNGFNGIEFARYILEHAPNLEKMVIFHLQKYSDDVWELKDNVISNATVVSQVRKPEKKSWSDFV</sequence>
<dbReference type="Pfam" id="PF08387">
    <property type="entry name" value="FBD"/>
    <property type="match status" value="1"/>
</dbReference>
<dbReference type="Proteomes" id="UP000507245">
    <property type="component" value="Unassembled WGS sequence"/>
</dbReference>